<feature type="domain" description="Glycosyltransferase subfamily 4-like N-terminal" evidence="4">
    <location>
        <begin position="17"/>
        <end position="191"/>
    </location>
</feature>
<evidence type="ECO:0000256" key="2">
    <source>
        <dbReference type="ARBA" id="ARBA00022679"/>
    </source>
</evidence>
<dbReference type="Proteomes" id="UP000317998">
    <property type="component" value="Unassembled WGS sequence"/>
</dbReference>
<reference evidence="5 6" key="1">
    <citation type="submission" date="2019-06" db="EMBL/GenBank/DDBJ databases">
        <title>Sequencing the genomes of 1000 actinobacteria strains.</title>
        <authorList>
            <person name="Klenk H.-P."/>
        </authorList>
    </citation>
    <scope>NUCLEOTIDE SEQUENCE [LARGE SCALE GENOMIC DNA]</scope>
    <source>
        <strain evidence="5 6">DSM 26477</strain>
    </source>
</reference>
<evidence type="ECO:0000313" key="5">
    <source>
        <dbReference type="EMBL" id="TQL48664.1"/>
    </source>
</evidence>
<evidence type="ECO:0000313" key="6">
    <source>
        <dbReference type="Proteomes" id="UP000317998"/>
    </source>
</evidence>
<evidence type="ECO:0000259" key="3">
    <source>
        <dbReference type="Pfam" id="PF00534"/>
    </source>
</evidence>
<dbReference type="RefSeq" id="WP_141880744.1">
    <property type="nucleotide sequence ID" value="NZ_VFOM01000001.1"/>
</dbReference>
<keyword evidence="2 5" id="KW-0808">Transferase</keyword>
<dbReference type="InterPro" id="IPR001296">
    <property type="entry name" value="Glyco_trans_1"/>
</dbReference>
<dbReference type="EMBL" id="VFOM01000001">
    <property type="protein sequence ID" value="TQL48664.1"/>
    <property type="molecule type" value="Genomic_DNA"/>
</dbReference>
<dbReference type="AlphaFoldDB" id="A0A542YL55"/>
<evidence type="ECO:0000256" key="1">
    <source>
        <dbReference type="ARBA" id="ARBA00022676"/>
    </source>
</evidence>
<dbReference type="PANTHER" id="PTHR46401:SF2">
    <property type="entry name" value="GLYCOSYLTRANSFERASE WBBK-RELATED"/>
    <property type="match status" value="1"/>
</dbReference>
<gene>
    <name evidence="5" type="ORF">FB562_1762</name>
</gene>
<dbReference type="InterPro" id="IPR028098">
    <property type="entry name" value="Glyco_trans_4-like_N"/>
</dbReference>
<dbReference type="SUPFAM" id="SSF53756">
    <property type="entry name" value="UDP-Glycosyltransferase/glycogen phosphorylase"/>
    <property type="match status" value="1"/>
</dbReference>
<name>A0A542YL55_9MICO</name>
<dbReference type="GO" id="GO:0009103">
    <property type="term" value="P:lipopolysaccharide biosynthetic process"/>
    <property type="evidence" value="ECO:0007669"/>
    <property type="project" value="TreeGrafter"/>
</dbReference>
<feature type="domain" description="Glycosyl transferase family 1" evidence="3">
    <location>
        <begin position="208"/>
        <end position="366"/>
    </location>
</feature>
<organism evidence="5 6">
    <name type="scientific">Homoserinimonas aerilata</name>
    <dbReference type="NCBI Taxonomy" id="1162970"/>
    <lineage>
        <taxon>Bacteria</taxon>
        <taxon>Bacillati</taxon>
        <taxon>Actinomycetota</taxon>
        <taxon>Actinomycetes</taxon>
        <taxon>Micrococcales</taxon>
        <taxon>Microbacteriaceae</taxon>
        <taxon>Homoserinimonas</taxon>
    </lineage>
</organism>
<keyword evidence="1" id="KW-0328">Glycosyltransferase</keyword>
<dbReference type="Gene3D" id="3.40.50.2000">
    <property type="entry name" value="Glycogen Phosphorylase B"/>
    <property type="match status" value="2"/>
</dbReference>
<dbReference type="Pfam" id="PF13439">
    <property type="entry name" value="Glyco_transf_4"/>
    <property type="match status" value="1"/>
</dbReference>
<keyword evidence="6" id="KW-1185">Reference proteome</keyword>
<evidence type="ECO:0000259" key="4">
    <source>
        <dbReference type="Pfam" id="PF13439"/>
    </source>
</evidence>
<accession>A0A542YL55</accession>
<dbReference type="OrthoDB" id="9801609at2"/>
<dbReference type="PANTHER" id="PTHR46401">
    <property type="entry name" value="GLYCOSYLTRANSFERASE WBBK-RELATED"/>
    <property type="match status" value="1"/>
</dbReference>
<comment type="caution">
    <text evidence="5">The sequence shown here is derived from an EMBL/GenBank/DDBJ whole genome shotgun (WGS) entry which is preliminary data.</text>
</comment>
<proteinExistence type="predicted"/>
<sequence length="390" mass="41719">MSTTLRVIVDPIVAPVPGGIGRYTEELTRKLIETAPPGCDVTGIVSATVDDDHDRLETLLPGMTELIRMPLPRRELALAWRAGLTALPGRTADGTWRRAKAMVHSTTPLAPLGRHDRLNEIGNQTVVTVHDIAPWTHPGALSPGRAALYKSMVKRAHRYADAVVTPTHAVANLLNEIMDFGDRIRVIGGAVSSKLKLPVDADARAEKLGLPEQYILTTGTLEPRKRLDALIASLSEADSVDLPLLITGPTAWGGRDAQAVAAEAGLPTGRVRTLGYLDDADLAVILDRATVFAYPSVAEGFGLSIVEAFSLGTPVVHADTASLVEVAAGAGIAVPHENPDAYPRRLAQVINSVVTEPGLAERLRYQGLDRAKAFSWADSAQKVWQLHADL</sequence>
<dbReference type="Pfam" id="PF00534">
    <property type="entry name" value="Glycos_transf_1"/>
    <property type="match status" value="1"/>
</dbReference>
<protein>
    <submittedName>
        <fullName evidence="5">Glycosyltransferase involved in cell wall biosynthesis</fullName>
    </submittedName>
</protein>
<dbReference type="GO" id="GO:0016757">
    <property type="term" value="F:glycosyltransferase activity"/>
    <property type="evidence" value="ECO:0007669"/>
    <property type="project" value="UniProtKB-KW"/>
</dbReference>
<dbReference type="CDD" id="cd03809">
    <property type="entry name" value="GT4_MtfB-like"/>
    <property type="match status" value="1"/>
</dbReference>